<dbReference type="VEuPathDB" id="TriTrypDB:C4B63_14g37"/>
<reference evidence="2 3" key="1">
    <citation type="journal article" date="2018" name="Microb. Genom.">
        <title>Expanding an expanded genome: long-read sequencing of Trypanosoma cruzi.</title>
        <authorList>
            <person name="Berna L."/>
            <person name="Rodriguez M."/>
            <person name="Chiribao M.L."/>
            <person name="Parodi-Talice A."/>
            <person name="Pita S."/>
            <person name="Rijo G."/>
            <person name="Alvarez-Valin F."/>
            <person name="Robello C."/>
        </authorList>
    </citation>
    <scope>NUCLEOTIDE SEQUENCE [LARGE SCALE GENOMIC DNA]</scope>
    <source>
        <strain evidence="2 3">Dm28c</strain>
    </source>
</reference>
<sequence length="323" mass="34319">MADGSEVRKRRPLEPNERDEVLDNTPKYADADTMAQRRIVRVQRTSVSDVVPSLKGAFEAVPSLAPTAAPSLSTNFGLSGSKSISSGATFALAKVSFPVVGEAPSSVLPGAKNFTFGVGSSPSESNKDNSGGMVAVGNDAAAGTSSSREKLNFNGARNVFAEAKERMAKTVADVEEEAPAEEKLATSDALAQAAHVTPLTEDILACASCKLFLFKLETKSWVECGAGDAKLKRRESTEATDGEKGGKNLYRLIVRDGYALNAALSINFHLTKADDTHVIFSIPKNDGVATYLVKYVGQQAAEHGPEFTKKLKEALKLAQEDFS</sequence>
<dbReference type="EMBL" id="PRFA01000014">
    <property type="protein sequence ID" value="PWU97700.1"/>
    <property type="molecule type" value="Genomic_DNA"/>
</dbReference>
<dbReference type="VEuPathDB" id="TriTrypDB:C3747_33g79"/>
<dbReference type="VEuPathDB" id="TriTrypDB:TcCLB.508727.60"/>
<evidence type="ECO:0000313" key="3">
    <source>
        <dbReference type="Proteomes" id="UP000246121"/>
    </source>
</evidence>
<dbReference type="VEuPathDB" id="TriTrypDB:TcCL_NonESM13478"/>
<accession>A0A2V2VN03</accession>
<feature type="compositionally biased region" description="Basic and acidic residues" evidence="1">
    <location>
        <begin position="12"/>
        <end position="21"/>
    </location>
</feature>
<dbReference type="InterPro" id="IPR011993">
    <property type="entry name" value="PH-like_dom_sf"/>
</dbReference>
<dbReference type="VEuPathDB" id="TriTrypDB:TCDM_03440"/>
<organism evidence="2 3">
    <name type="scientific">Trypanosoma cruzi</name>
    <dbReference type="NCBI Taxonomy" id="5693"/>
    <lineage>
        <taxon>Eukaryota</taxon>
        <taxon>Discoba</taxon>
        <taxon>Euglenozoa</taxon>
        <taxon>Kinetoplastea</taxon>
        <taxon>Metakinetoplastina</taxon>
        <taxon>Trypanosomatida</taxon>
        <taxon>Trypanosomatidae</taxon>
        <taxon>Trypanosoma</taxon>
        <taxon>Schizotrypanum</taxon>
    </lineage>
</organism>
<evidence type="ECO:0000313" key="2">
    <source>
        <dbReference type="EMBL" id="PWU97700.1"/>
    </source>
</evidence>
<comment type="caution">
    <text evidence="2">The sequence shown here is derived from an EMBL/GenBank/DDBJ whole genome shotgun (WGS) entry which is preliminary data.</text>
</comment>
<dbReference type="VEuPathDB" id="TriTrypDB:Tc_MARK_3444"/>
<dbReference type="VEuPathDB" id="TriTrypDB:TCSYLVIO_004653"/>
<feature type="region of interest" description="Disordered" evidence="1">
    <location>
        <begin position="118"/>
        <end position="148"/>
    </location>
</feature>
<dbReference type="VEuPathDB" id="TriTrypDB:TcBrA4_0012950"/>
<dbReference type="Proteomes" id="UP000246121">
    <property type="component" value="Unassembled WGS sequence"/>
</dbReference>
<evidence type="ECO:0000256" key="1">
    <source>
        <dbReference type="SAM" id="MobiDB-lite"/>
    </source>
</evidence>
<proteinExistence type="predicted"/>
<dbReference type="VEuPathDB" id="TriTrypDB:ECC02_000480"/>
<dbReference type="SUPFAM" id="SSF50729">
    <property type="entry name" value="PH domain-like"/>
    <property type="match status" value="1"/>
</dbReference>
<dbReference type="VEuPathDB" id="TriTrypDB:TcCLB.506355.160"/>
<protein>
    <recommendedName>
        <fullName evidence="4">RanBD1 domain-containing protein</fullName>
    </recommendedName>
</protein>
<evidence type="ECO:0008006" key="4">
    <source>
        <dbReference type="Google" id="ProtNLM"/>
    </source>
</evidence>
<dbReference type="Gene3D" id="2.30.29.30">
    <property type="entry name" value="Pleckstrin-homology domain (PH domain)/Phosphotyrosine-binding domain (PTB)"/>
    <property type="match status" value="1"/>
</dbReference>
<feature type="region of interest" description="Disordered" evidence="1">
    <location>
        <begin position="1"/>
        <end position="24"/>
    </location>
</feature>
<dbReference type="VEuPathDB" id="TriTrypDB:BCY84_11307"/>
<dbReference type="AlphaFoldDB" id="A0A2V2VN03"/>
<gene>
    <name evidence="2" type="ORF">C4B63_14g37</name>
</gene>
<name>A0A2V2VN03_TRYCR</name>